<protein>
    <submittedName>
        <fullName evidence="4">WYL domain-containing transcriptional regulator</fullName>
    </submittedName>
</protein>
<comment type="caution">
    <text evidence="4">The sequence shown here is derived from an EMBL/GenBank/DDBJ whole genome shotgun (WGS) entry which is preliminary data.</text>
</comment>
<dbReference type="InterPro" id="IPR013196">
    <property type="entry name" value="HTH_11"/>
</dbReference>
<dbReference type="Proteomes" id="UP000477311">
    <property type="component" value="Unassembled WGS sequence"/>
</dbReference>
<dbReference type="PANTHER" id="PTHR34580:SF9">
    <property type="entry name" value="SLL5097 PROTEIN"/>
    <property type="match status" value="1"/>
</dbReference>
<dbReference type="SUPFAM" id="SSF46785">
    <property type="entry name" value="Winged helix' DNA-binding domain"/>
    <property type="match status" value="1"/>
</dbReference>
<organism evidence="4 5">
    <name type="scientific">Limisphaera ngatamarikiensis</name>
    <dbReference type="NCBI Taxonomy" id="1324935"/>
    <lineage>
        <taxon>Bacteria</taxon>
        <taxon>Pseudomonadati</taxon>
        <taxon>Verrucomicrobiota</taxon>
        <taxon>Verrucomicrobiia</taxon>
        <taxon>Limisphaerales</taxon>
        <taxon>Limisphaeraceae</taxon>
        <taxon>Limisphaera</taxon>
    </lineage>
</organism>
<dbReference type="Pfam" id="PF08279">
    <property type="entry name" value="HTH_11"/>
    <property type="match status" value="1"/>
</dbReference>
<name>A0A6M1RHV0_9BACT</name>
<evidence type="ECO:0000259" key="2">
    <source>
        <dbReference type="Pfam" id="PF13280"/>
    </source>
</evidence>
<dbReference type="PANTHER" id="PTHR34580">
    <property type="match status" value="1"/>
</dbReference>
<evidence type="ECO:0000313" key="5">
    <source>
        <dbReference type="Proteomes" id="UP000477311"/>
    </source>
</evidence>
<dbReference type="InterPro" id="IPR026881">
    <property type="entry name" value="WYL_dom"/>
</dbReference>
<gene>
    <name evidence="4" type="ORF">G4L39_07365</name>
</gene>
<evidence type="ECO:0000259" key="3">
    <source>
        <dbReference type="Pfam" id="PF25583"/>
    </source>
</evidence>
<dbReference type="InterPro" id="IPR057727">
    <property type="entry name" value="WCX_dom"/>
</dbReference>
<dbReference type="InterPro" id="IPR051534">
    <property type="entry name" value="CBASS_pafABC_assoc_protein"/>
</dbReference>
<sequence>MKATGRRGTSRPPLERMLRIHQEVQAGRFPNASTLAQLLEVSPKTIQRDLEFMRDRLGLPLEYHPRRFGYYYTEPVESFPSLQLTEGELVALVLAEKALQQYRGTPFERPLLSAIHKMEQSLPETISVNLAGVARAFSFRQRAEPRLDLAVFDTLTRAVTHCEQLEILYRKPGQSRPERRRIDPYHLANINGEWYLFAHDHLRGSIRTFVPARMLEVRPTGQTFRPPTRFSPDDLLRGSFGVRSGSGHYHVTLLFHPPAADYIREKKWHPTQTLRERRNGTLELHLQLSELEEITRWVLSWGGQARVLRPRELIERVQQAATRLVEAHKT</sequence>
<dbReference type="AlphaFoldDB" id="A0A6M1RHV0"/>
<feature type="domain" description="Helix-turn-helix type 11" evidence="1">
    <location>
        <begin position="16"/>
        <end position="70"/>
    </location>
</feature>
<dbReference type="InterPro" id="IPR036388">
    <property type="entry name" value="WH-like_DNA-bd_sf"/>
</dbReference>
<reference evidence="4 5" key="1">
    <citation type="submission" date="2020-02" db="EMBL/GenBank/DDBJ databases">
        <title>Draft genome sequence of Limisphaera ngatamarikiensis NGM72.4T, a thermophilic Verrucomicrobia grouped in subdivision 3.</title>
        <authorList>
            <person name="Carere C.R."/>
            <person name="Steen J."/>
            <person name="Hugenholtz P."/>
            <person name="Stott M.B."/>
        </authorList>
    </citation>
    <scope>NUCLEOTIDE SEQUENCE [LARGE SCALE GENOMIC DNA]</scope>
    <source>
        <strain evidence="4 5">NGM72.4</strain>
    </source>
</reference>
<dbReference type="RefSeq" id="WP_165107099.1">
    <property type="nucleotide sequence ID" value="NZ_JAAKYA010000051.1"/>
</dbReference>
<dbReference type="PROSITE" id="PS52050">
    <property type="entry name" value="WYL"/>
    <property type="match status" value="1"/>
</dbReference>
<feature type="domain" description="WYL" evidence="2">
    <location>
        <begin position="151"/>
        <end position="218"/>
    </location>
</feature>
<proteinExistence type="predicted"/>
<dbReference type="Pfam" id="PF13280">
    <property type="entry name" value="WYL"/>
    <property type="match status" value="1"/>
</dbReference>
<dbReference type="Gene3D" id="1.10.10.10">
    <property type="entry name" value="Winged helix-like DNA-binding domain superfamily/Winged helix DNA-binding domain"/>
    <property type="match status" value="1"/>
</dbReference>
<dbReference type="EMBL" id="JAAKYA010000051">
    <property type="protein sequence ID" value="NGO39216.1"/>
    <property type="molecule type" value="Genomic_DNA"/>
</dbReference>
<accession>A0A6M1RHV0</accession>
<keyword evidence="5" id="KW-1185">Reference proteome</keyword>
<evidence type="ECO:0000259" key="1">
    <source>
        <dbReference type="Pfam" id="PF08279"/>
    </source>
</evidence>
<evidence type="ECO:0000313" key="4">
    <source>
        <dbReference type="EMBL" id="NGO39216.1"/>
    </source>
</evidence>
<dbReference type="Pfam" id="PF25583">
    <property type="entry name" value="WCX"/>
    <property type="match status" value="1"/>
</dbReference>
<feature type="domain" description="WCX" evidence="3">
    <location>
        <begin position="249"/>
        <end position="324"/>
    </location>
</feature>
<dbReference type="InterPro" id="IPR036390">
    <property type="entry name" value="WH_DNA-bd_sf"/>
</dbReference>